<dbReference type="InterPro" id="IPR042120">
    <property type="entry name" value="MutL_C_dimsub"/>
</dbReference>
<feature type="non-terminal residue" evidence="3">
    <location>
        <position position="1"/>
    </location>
</feature>
<dbReference type="PANTHER" id="PTHR10073:SF12">
    <property type="entry name" value="DNA MISMATCH REPAIR PROTEIN MLH1"/>
    <property type="match status" value="1"/>
</dbReference>
<dbReference type="AlphaFoldDB" id="X1M2V6"/>
<dbReference type="GO" id="GO:0005524">
    <property type="term" value="F:ATP binding"/>
    <property type="evidence" value="ECO:0007669"/>
    <property type="project" value="InterPro"/>
</dbReference>
<dbReference type="InterPro" id="IPR014721">
    <property type="entry name" value="Ribsml_uS5_D2-typ_fold_subgr"/>
</dbReference>
<comment type="caution">
    <text evidence="3">The sequence shown here is derived from an EMBL/GenBank/DDBJ whole genome shotgun (WGS) entry which is preliminary data.</text>
</comment>
<dbReference type="SMART" id="SM01340">
    <property type="entry name" value="DNA_mis_repair"/>
    <property type="match status" value="1"/>
</dbReference>
<dbReference type="Gene3D" id="3.30.230.10">
    <property type="match status" value="1"/>
</dbReference>
<reference evidence="3" key="1">
    <citation type="journal article" date="2014" name="Front. Microbiol.">
        <title>High frequency of phylogenetically diverse reductive dehalogenase-homologous genes in deep subseafloor sedimentary metagenomes.</title>
        <authorList>
            <person name="Kawai M."/>
            <person name="Futagami T."/>
            <person name="Toyoda A."/>
            <person name="Takaki Y."/>
            <person name="Nishi S."/>
            <person name="Hori S."/>
            <person name="Arai W."/>
            <person name="Tsubouchi T."/>
            <person name="Morono Y."/>
            <person name="Uchiyama I."/>
            <person name="Ito T."/>
            <person name="Fujiyama A."/>
            <person name="Inagaki F."/>
            <person name="Takami H."/>
        </authorList>
    </citation>
    <scope>NUCLEOTIDE SEQUENCE</scope>
    <source>
        <strain evidence="3">Expedition CK06-06</strain>
    </source>
</reference>
<organism evidence="3">
    <name type="scientific">marine sediment metagenome</name>
    <dbReference type="NCBI Taxonomy" id="412755"/>
    <lineage>
        <taxon>unclassified sequences</taxon>
        <taxon>metagenomes</taxon>
        <taxon>ecological metagenomes</taxon>
    </lineage>
</organism>
<dbReference type="Gene3D" id="3.30.1370.100">
    <property type="entry name" value="MutL, C-terminal domain, regulatory subdomain"/>
    <property type="match status" value="1"/>
</dbReference>
<dbReference type="GO" id="GO:0030983">
    <property type="term" value="F:mismatched DNA binding"/>
    <property type="evidence" value="ECO:0007669"/>
    <property type="project" value="InterPro"/>
</dbReference>
<dbReference type="InterPro" id="IPR037198">
    <property type="entry name" value="MutL_C_sf"/>
</dbReference>
<proteinExistence type="predicted"/>
<evidence type="ECO:0000313" key="3">
    <source>
        <dbReference type="EMBL" id="GAI00734.1"/>
    </source>
</evidence>
<dbReference type="GO" id="GO:0032300">
    <property type="term" value="C:mismatch repair complex"/>
    <property type="evidence" value="ECO:0007669"/>
    <property type="project" value="InterPro"/>
</dbReference>
<feature type="domain" description="DNA mismatch repair protein S5" evidence="2">
    <location>
        <begin position="10"/>
        <end position="137"/>
    </location>
</feature>
<dbReference type="PANTHER" id="PTHR10073">
    <property type="entry name" value="DNA MISMATCH REPAIR PROTEIN MLH, PMS, MUTL"/>
    <property type="match status" value="1"/>
</dbReference>
<protein>
    <recommendedName>
        <fullName evidence="4">MutL C-terminal dimerisation domain-containing protein</fullName>
    </recommendedName>
</protein>
<dbReference type="Gene3D" id="3.30.1540.20">
    <property type="entry name" value="MutL, C-terminal domain, dimerisation subdomain"/>
    <property type="match status" value="1"/>
</dbReference>
<evidence type="ECO:0008006" key="4">
    <source>
        <dbReference type="Google" id="ProtNLM"/>
    </source>
</evidence>
<dbReference type="EMBL" id="BARV01001845">
    <property type="protein sequence ID" value="GAI00734.1"/>
    <property type="molecule type" value="Genomic_DNA"/>
</dbReference>
<dbReference type="SUPFAM" id="SSF118116">
    <property type="entry name" value="DNA mismatch repair protein MutL"/>
    <property type="match status" value="1"/>
</dbReference>
<dbReference type="GO" id="GO:0006298">
    <property type="term" value="P:mismatch repair"/>
    <property type="evidence" value="ECO:0007669"/>
    <property type="project" value="InterPro"/>
</dbReference>
<dbReference type="SUPFAM" id="SSF54211">
    <property type="entry name" value="Ribosomal protein S5 domain 2-like"/>
    <property type="match status" value="1"/>
</dbReference>
<accession>X1M2V6</accession>
<gene>
    <name evidence="3" type="ORF">S06H3_05079</name>
</gene>
<feature type="domain" description="MutL C-terminal dimerisation" evidence="1">
    <location>
        <begin position="191"/>
        <end position="330"/>
    </location>
</feature>
<dbReference type="Pfam" id="PF01119">
    <property type="entry name" value="DNA_mis_repair"/>
    <property type="match status" value="1"/>
</dbReference>
<dbReference type="GO" id="GO:0140664">
    <property type="term" value="F:ATP-dependent DNA damage sensor activity"/>
    <property type="evidence" value="ECO:0007669"/>
    <property type="project" value="InterPro"/>
</dbReference>
<name>X1M2V6_9ZZZZ</name>
<dbReference type="InterPro" id="IPR042121">
    <property type="entry name" value="MutL_C_regsub"/>
</dbReference>
<sequence>PGSGQLIDTVAQVYGLEVAQNMLEIGSGGKEWESGIATSSLLVAGMVGSPAISRSNRSYLSLFVNRRWISSRLLAWAVEEAYHGLLMQGKHPVAIINISLPPDEVDVNMHPTKTEVKFQSEHIVFGAVQKTVRRALIELAPVPKIEEVATAYGAPSGTRQVLRTSPIGGDSPITSPAIPQTPAVSLPVLRVLGQLLSSYIVAEGPDGLYLIDQHAAHERILFEKIENQRFQQEIEVQGLLEPVTFEVNPTQEEVLKSHSEDLAEFGFSIEPFGDKTYLVRAVPALLYQKDWVGMVRELLDSLSGGDKRDWREGIAISMACHSAVRAGQALADDEMRELIQQLEQAALPHTCPHGRPTMIRLSSTQLRKEFGRG</sequence>
<dbReference type="InterPro" id="IPR020568">
    <property type="entry name" value="Ribosomal_Su5_D2-typ_SF"/>
</dbReference>
<evidence type="ECO:0000259" key="1">
    <source>
        <dbReference type="SMART" id="SM00853"/>
    </source>
</evidence>
<dbReference type="InterPro" id="IPR013507">
    <property type="entry name" value="DNA_mismatch_S5_2-like"/>
</dbReference>
<dbReference type="SMART" id="SM00853">
    <property type="entry name" value="MutL_C"/>
    <property type="match status" value="1"/>
</dbReference>
<dbReference type="InterPro" id="IPR014790">
    <property type="entry name" value="MutL_C"/>
</dbReference>
<evidence type="ECO:0000259" key="2">
    <source>
        <dbReference type="SMART" id="SM01340"/>
    </source>
</evidence>
<dbReference type="CDD" id="cd00782">
    <property type="entry name" value="MutL_Trans"/>
    <property type="match status" value="1"/>
</dbReference>
<dbReference type="GO" id="GO:0016887">
    <property type="term" value="F:ATP hydrolysis activity"/>
    <property type="evidence" value="ECO:0007669"/>
    <property type="project" value="InterPro"/>
</dbReference>
<dbReference type="Pfam" id="PF08676">
    <property type="entry name" value="MutL_C"/>
    <property type="match status" value="1"/>
</dbReference>
<dbReference type="InterPro" id="IPR038973">
    <property type="entry name" value="MutL/Mlh/Pms-like"/>
</dbReference>